<dbReference type="GO" id="GO:0016020">
    <property type="term" value="C:membrane"/>
    <property type="evidence" value="ECO:0007669"/>
    <property type="project" value="UniProtKB-SubCell"/>
</dbReference>
<organism evidence="6 7">
    <name type="scientific">Ephemerocybe angulata</name>
    <dbReference type="NCBI Taxonomy" id="980116"/>
    <lineage>
        <taxon>Eukaryota</taxon>
        <taxon>Fungi</taxon>
        <taxon>Dikarya</taxon>
        <taxon>Basidiomycota</taxon>
        <taxon>Agaricomycotina</taxon>
        <taxon>Agaricomycetes</taxon>
        <taxon>Agaricomycetidae</taxon>
        <taxon>Agaricales</taxon>
        <taxon>Agaricineae</taxon>
        <taxon>Psathyrellaceae</taxon>
        <taxon>Ephemerocybe</taxon>
    </lineage>
</organism>
<gene>
    <name evidence="6" type="ORF">D9611_009714</name>
</gene>
<sequence>MRTPSSSSPMLSSASRFFSWADSFPKSLAYHLETCFLFTKSDIKTIIVPVSILAIGTAPLCRSQPVEHSLQAIFWLWIVLLQANLSNQTSSPEEDAGNKPWRPIPAGRISLRNAVIAHRISIPACALLSLYFSPAVLVSCLLFTFFLSVHNDFDGAKNGFAKSLLNGFGYIMLALGTTLIAGCDRESDSLMETLHWKNFPELTIFFFVIITTIHAQDFQDVEGDREVGRNTIPMILPEISRISMPILLPFWSVIIVFLCNPPALLGSIFVAFSMIIGFRFLLMRKVKEDEMSYFLYNAWLSLTIIHMALYKRQAMHSAAWSMESMMPPSSNLSSQFAVC</sequence>
<dbReference type="OrthoDB" id="434972at2759"/>
<feature type="transmembrane region" description="Helical" evidence="5">
    <location>
        <begin position="294"/>
        <end position="310"/>
    </location>
</feature>
<accession>A0A8H5FG87</accession>
<feature type="transmembrane region" description="Helical" evidence="5">
    <location>
        <begin position="120"/>
        <end position="147"/>
    </location>
</feature>
<dbReference type="InterPro" id="IPR050475">
    <property type="entry name" value="Prenyltransferase_related"/>
</dbReference>
<dbReference type="PANTHER" id="PTHR42723">
    <property type="entry name" value="CHLOROPHYLL SYNTHASE"/>
    <property type="match status" value="1"/>
</dbReference>
<dbReference type="EMBL" id="JAACJK010000060">
    <property type="protein sequence ID" value="KAF5335666.1"/>
    <property type="molecule type" value="Genomic_DNA"/>
</dbReference>
<keyword evidence="3 5" id="KW-1133">Transmembrane helix</keyword>
<evidence type="ECO:0000313" key="6">
    <source>
        <dbReference type="EMBL" id="KAF5335666.1"/>
    </source>
</evidence>
<feature type="transmembrane region" description="Helical" evidence="5">
    <location>
        <begin position="167"/>
        <end position="183"/>
    </location>
</feature>
<keyword evidence="4 5" id="KW-0472">Membrane</keyword>
<dbReference type="GO" id="GO:0016765">
    <property type="term" value="F:transferase activity, transferring alkyl or aryl (other than methyl) groups"/>
    <property type="evidence" value="ECO:0007669"/>
    <property type="project" value="InterPro"/>
</dbReference>
<dbReference type="PANTHER" id="PTHR42723:SF1">
    <property type="entry name" value="CHLOROPHYLL SYNTHASE, CHLOROPLASTIC"/>
    <property type="match status" value="1"/>
</dbReference>
<evidence type="ECO:0000256" key="1">
    <source>
        <dbReference type="ARBA" id="ARBA00004141"/>
    </source>
</evidence>
<dbReference type="InterPro" id="IPR000537">
    <property type="entry name" value="UbiA_prenyltransferase"/>
</dbReference>
<evidence type="ECO:0000256" key="4">
    <source>
        <dbReference type="ARBA" id="ARBA00023136"/>
    </source>
</evidence>
<dbReference type="Proteomes" id="UP000541558">
    <property type="component" value="Unassembled WGS sequence"/>
</dbReference>
<name>A0A8H5FG87_9AGAR</name>
<reference evidence="6 7" key="1">
    <citation type="journal article" date="2020" name="ISME J.">
        <title>Uncovering the hidden diversity of litter-decomposition mechanisms in mushroom-forming fungi.</title>
        <authorList>
            <person name="Floudas D."/>
            <person name="Bentzer J."/>
            <person name="Ahren D."/>
            <person name="Johansson T."/>
            <person name="Persson P."/>
            <person name="Tunlid A."/>
        </authorList>
    </citation>
    <scope>NUCLEOTIDE SEQUENCE [LARGE SCALE GENOMIC DNA]</scope>
    <source>
        <strain evidence="6 7">CBS 175.51</strain>
    </source>
</reference>
<evidence type="ECO:0000256" key="2">
    <source>
        <dbReference type="ARBA" id="ARBA00022692"/>
    </source>
</evidence>
<evidence type="ECO:0000313" key="7">
    <source>
        <dbReference type="Proteomes" id="UP000541558"/>
    </source>
</evidence>
<keyword evidence="7" id="KW-1185">Reference proteome</keyword>
<protein>
    <submittedName>
        <fullName evidence="6">Uncharacterized protein</fullName>
    </submittedName>
</protein>
<comment type="subcellular location">
    <subcellularLocation>
        <location evidence="1">Membrane</location>
        <topology evidence="1">Multi-pass membrane protein</topology>
    </subcellularLocation>
</comment>
<dbReference type="Gene3D" id="1.10.357.140">
    <property type="entry name" value="UbiA prenyltransferase"/>
    <property type="match status" value="1"/>
</dbReference>
<evidence type="ECO:0000256" key="5">
    <source>
        <dbReference type="SAM" id="Phobius"/>
    </source>
</evidence>
<dbReference type="InterPro" id="IPR044878">
    <property type="entry name" value="UbiA_sf"/>
</dbReference>
<evidence type="ECO:0000256" key="3">
    <source>
        <dbReference type="ARBA" id="ARBA00022989"/>
    </source>
</evidence>
<dbReference type="CDD" id="cd13965">
    <property type="entry name" value="PT_UbiA_3"/>
    <property type="match status" value="1"/>
</dbReference>
<comment type="caution">
    <text evidence="6">The sequence shown here is derived from an EMBL/GenBank/DDBJ whole genome shotgun (WGS) entry which is preliminary data.</text>
</comment>
<dbReference type="Pfam" id="PF01040">
    <property type="entry name" value="UbiA"/>
    <property type="match status" value="1"/>
</dbReference>
<proteinExistence type="predicted"/>
<dbReference type="AlphaFoldDB" id="A0A8H5FG87"/>
<keyword evidence="2 5" id="KW-0812">Transmembrane</keyword>